<evidence type="ECO:0000313" key="10">
    <source>
        <dbReference type="EMBL" id="CAB4346530.1"/>
    </source>
</evidence>
<comment type="catalytic activity">
    <reaction evidence="1">
        <text>1-(2-carboxyphenylamino)-1-deoxy-D-ribulose 5-phosphate + H(+) = (1S,2R)-1-C-(indol-3-yl)glycerol 3-phosphate + CO2 + H2O</text>
        <dbReference type="Rhea" id="RHEA:23476"/>
        <dbReference type="ChEBI" id="CHEBI:15377"/>
        <dbReference type="ChEBI" id="CHEBI:15378"/>
        <dbReference type="ChEBI" id="CHEBI:16526"/>
        <dbReference type="ChEBI" id="CHEBI:58613"/>
        <dbReference type="ChEBI" id="CHEBI:58866"/>
        <dbReference type="EC" id="4.1.1.48"/>
    </reaction>
</comment>
<evidence type="ECO:0000256" key="4">
    <source>
        <dbReference type="ARBA" id="ARBA00022605"/>
    </source>
</evidence>
<dbReference type="UniPathway" id="UPA00035">
    <property type="reaction ID" value="UER00043"/>
</dbReference>
<dbReference type="PANTHER" id="PTHR22854">
    <property type="entry name" value="TRYPTOPHAN BIOSYNTHESIS PROTEIN"/>
    <property type="match status" value="1"/>
</dbReference>
<dbReference type="Pfam" id="PF00218">
    <property type="entry name" value="IGPS"/>
    <property type="match status" value="1"/>
</dbReference>
<dbReference type="InterPro" id="IPR011060">
    <property type="entry name" value="RibuloseP-bd_barrel"/>
</dbReference>
<evidence type="ECO:0000256" key="3">
    <source>
        <dbReference type="ARBA" id="ARBA00012362"/>
    </source>
</evidence>
<dbReference type="InterPro" id="IPR045186">
    <property type="entry name" value="Indole-3-glycerol_P_synth"/>
</dbReference>
<evidence type="ECO:0000256" key="7">
    <source>
        <dbReference type="ARBA" id="ARBA00023141"/>
    </source>
</evidence>
<evidence type="ECO:0000256" key="5">
    <source>
        <dbReference type="ARBA" id="ARBA00022793"/>
    </source>
</evidence>
<dbReference type="NCBIfam" id="NF001377">
    <property type="entry name" value="PRK00278.2-4"/>
    <property type="match status" value="1"/>
</dbReference>
<accession>A0A6J6A0G0</accession>
<dbReference type="GO" id="GO:0004640">
    <property type="term" value="F:phosphoribosylanthranilate isomerase activity"/>
    <property type="evidence" value="ECO:0007669"/>
    <property type="project" value="TreeGrafter"/>
</dbReference>
<evidence type="ECO:0000259" key="9">
    <source>
        <dbReference type="Pfam" id="PF00218"/>
    </source>
</evidence>
<keyword evidence="4" id="KW-0028">Amino-acid biosynthesis</keyword>
<sequence>MTVLARILASTEQAVAQRREQLPLAQLEAQLHGRGPDRPFAEALARPGLSVIAEFKRRSPSAGEIRPGSTVEEVVTAYERGGAAALSILTEEANFGGSLVDLATARSVSDLPILRKDFIIDHYQLVEAAVAGADAILLIAAALERPEFESLYREAAALDLDVLVEVHDEQELDAVLEAVDPDLIGINNRDLRDFSVDVERTHSLLADIPAGKTVVSESGLHERAQLEEMERVGVDAVLIGASLLAFPDPADGLELLTGGHDAEPG</sequence>
<keyword evidence="6" id="KW-0822">Tryptophan biosynthesis</keyword>
<comment type="pathway">
    <text evidence="2">Amino-acid biosynthesis; L-tryptophan biosynthesis; L-tryptophan from chorismate: step 4/5.</text>
</comment>
<dbReference type="InterPro" id="IPR001468">
    <property type="entry name" value="Indole-3-GlycerolPSynthase_CS"/>
</dbReference>
<dbReference type="HAMAP" id="MF_00134_B">
    <property type="entry name" value="IGPS_B"/>
    <property type="match status" value="1"/>
</dbReference>
<dbReference type="InterPro" id="IPR013798">
    <property type="entry name" value="Indole-3-glycerol_P_synth_dom"/>
</dbReference>
<keyword evidence="5" id="KW-0210">Decarboxylase</keyword>
<dbReference type="AlphaFoldDB" id="A0A6J6A0G0"/>
<feature type="domain" description="Indole-3-glycerol phosphate synthase" evidence="9">
    <location>
        <begin position="4"/>
        <end position="249"/>
    </location>
</feature>
<dbReference type="EC" id="4.1.1.48" evidence="3"/>
<keyword evidence="7" id="KW-0057">Aromatic amino acid biosynthesis</keyword>
<keyword evidence="8" id="KW-0456">Lyase</keyword>
<protein>
    <recommendedName>
        <fullName evidence="3">indole-3-glycerol-phosphate synthase</fullName>
        <ecNumber evidence="3">4.1.1.48</ecNumber>
    </recommendedName>
</protein>
<dbReference type="PROSITE" id="PS00614">
    <property type="entry name" value="IGPS"/>
    <property type="match status" value="1"/>
</dbReference>
<dbReference type="Gene3D" id="3.20.20.70">
    <property type="entry name" value="Aldolase class I"/>
    <property type="match status" value="1"/>
</dbReference>
<dbReference type="InterPro" id="IPR013785">
    <property type="entry name" value="Aldolase_TIM"/>
</dbReference>
<dbReference type="GO" id="GO:0004425">
    <property type="term" value="F:indole-3-glycerol-phosphate synthase activity"/>
    <property type="evidence" value="ECO:0007669"/>
    <property type="project" value="UniProtKB-EC"/>
</dbReference>
<dbReference type="GO" id="GO:0000162">
    <property type="term" value="P:L-tryptophan biosynthetic process"/>
    <property type="evidence" value="ECO:0007669"/>
    <property type="project" value="UniProtKB-UniPathway"/>
</dbReference>
<proteinExistence type="inferred from homology"/>
<dbReference type="PANTHER" id="PTHR22854:SF2">
    <property type="entry name" value="INDOLE-3-GLYCEROL-PHOSPHATE SYNTHASE"/>
    <property type="match status" value="1"/>
</dbReference>
<gene>
    <name evidence="10" type="ORF">UFOPK3522_01396</name>
</gene>
<dbReference type="CDD" id="cd00331">
    <property type="entry name" value="IGPS"/>
    <property type="match status" value="1"/>
</dbReference>
<dbReference type="SUPFAM" id="SSF51366">
    <property type="entry name" value="Ribulose-phoshate binding barrel"/>
    <property type="match status" value="1"/>
</dbReference>
<reference evidence="10" key="1">
    <citation type="submission" date="2020-05" db="EMBL/GenBank/DDBJ databases">
        <authorList>
            <person name="Chiriac C."/>
            <person name="Salcher M."/>
            <person name="Ghai R."/>
            <person name="Kavagutti S V."/>
        </authorList>
    </citation>
    <scope>NUCLEOTIDE SEQUENCE</scope>
</reference>
<evidence type="ECO:0000256" key="8">
    <source>
        <dbReference type="ARBA" id="ARBA00023239"/>
    </source>
</evidence>
<dbReference type="FunFam" id="3.20.20.70:FF:000024">
    <property type="entry name" value="Indole-3-glycerol phosphate synthase"/>
    <property type="match status" value="1"/>
</dbReference>
<name>A0A6J6A0G0_9ZZZZ</name>
<evidence type="ECO:0000256" key="2">
    <source>
        <dbReference type="ARBA" id="ARBA00004696"/>
    </source>
</evidence>
<evidence type="ECO:0000256" key="6">
    <source>
        <dbReference type="ARBA" id="ARBA00022822"/>
    </source>
</evidence>
<evidence type="ECO:0000256" key="1">
    <source>
        <dbReference type="ARBA" id="ARBA00001633"/>
    </source>
</evidence>
<dbReference type="EMBL" id="CAESAO010000152">
    <property type="protein sequence ID" value="CAB4346530.1"/>
    <property type="molecule type" value="Genomic_DNA"/>
</dbReference>
<organism evidence="10">
    <name type="scientific">freshwater metagenome</name>
    <dbReference type="NCBI Taxonomy" id="449393"/>
    <lineage>
        <taxon>unclassified sequences</taxon>
        <taxon>metagenomes</taxon>
        <taxon>ecological metagenomes</taxon>
    </lineage>
</organism>